<sequence length="306" mass="35994">MTETQNEISVARNHKDRLFRMIFREKKELLSLYNAVNGTSYTNTEELEIVTLENAIYMNMKNDLAFIMDSYLNLYEHQSTYSPNMPLRDLFYIAKELQGQVDYRDLYRNTLIKIPTPRFLVFYNGSEEQAEKKYLRLSDAFQKSMDDPDLELVVTMLNINLGKNRKLLEQCQTLKEYAIYVKKVRTYAKSMKVEEAVDRAVRECINEGILREFLLRNRKEAVEMSIFEYDEEAVFEIVRKDEYEKGHQEGVIAGKAEDILELLEDIGTIPEEVREKITGEIDLEILKKWHKLAAKSESIDEFVSKM</sequence>
<accession>A0ABV1HAU4</accession>
<evidence type="ECO:0000313" key="1">
    <source>
        <dbReference type="EMBL" id="MEQ2556809.1"/>
    </source>
</evidence>
<comment type="caution">
    <text evidence="1">The sequence shown here is derived from an EMBL/GenBank/DDBJ whole genome shotgun (WGS) entry which is preliminary data.</text>
</comment>
<name>A0ABV1HAU4_9FIRM</name>
<evidence type="ECO:0008006" key="3">
    <source>
        <dbReference type="Google" id="ProtNLM"/>
    </source>
</evidence>
<keyword evidence="2" id="KW-1185">Reference proteome</keyword>
<dbReference type="RefSeq" id="WP_353529878.1">
    <property type="nucleotide sequence ID" value="NZ_JBBMEX010000002.1"/>
</dbReference>
<gene>
    <name evidence="1" type="ORF">WMO43_02790</name>
</gene>
<protein>
    <recommendedName>
        <fullName evidence="3">Transposase</fullName>
    </recommendedName>
</protein>
<dbReference type="EMBL" id="JBBMEX010000002">
    <property type="protein sequence ID" value="MEQ2556809.1"/>
    <property type="molecule type" value="Genomic_DNA"/>
</dbReference>
<reference evidence="1 2" key="1">
    <citation type="submission" date="2024-03" db="EMBL/GenBank/DDBJ databases">
        <title>Human intestinal bacterial collection.</title>
        <authorList>
            <person name="Pauvert C."/>
            <person name="Hitch T.C.A."/>
            <person name="Clavel T."/>
        </authorList>
    </citation>
    <scope>NUCLEOTIDE SEQUENCE [LARGE SCALE GENOMIC DNA]</scope>
    <source>
        <strain evidence="1 2">CLA-AA-H185</strain>
    </source>
</reference>
<proteinExistence type="predicted"/>
<dbReference type="Proteomes" id="UP001454489">
    <property type="component" value="Unassembled WGS sequence"/>
</dbReference>
<organism evidence="1 2">
    <name type="scientific">Maccoyibacter intestinihominis</name>
    <dbReference type="NCBI Taxonomy" id="3133499"/>
    <lineage>
        <taxon>Bacteria</taxon>
        <taxon>Bacillati</taxon>
        <taxon>Bacillota</taxon>
        <taxon>Clostridia</taxon>
        <taxon>Lachnospirales</taxon>
        <taxon>Lachnospiraceae</taxon>
        <taxon>Maccoyibacter</taxon>
    </lineage>
</organism>
<evidence type="ECO:0000313" key="2">
    <source>
        <dbReference type="Proteomes" id="UP001454489"/>
    </source>
</evidence>